<evidence type="ECO:0000256" key="2">
    <source>
        <dbReference type="ARBA" id="ARBA00001966"/>
    </source>
</evidence>
<name>W0RK66_9BACT</name>
<dbReference type="PROSITE" id="PS00644">
    <property type="entry name" value="COMPLEX1_51K_1"/>
    <property type="match status" value="1"/>
</dbReference>
<evidence type="ECO:0000256" key="7">
    <source>
        <dbReference type="ARBA" id="ARBA00022723"/>
    </source>
</evidence>
<comment type="cofactor">
    <cofactor evidence="1 13">
        <name>FMN</name>
        <dbReference type="ChEBI" id="CHEBI:58210"/>
    </cofactor>
</comment>
<proteinExistence type="inferred from homology"/>
<dbReference type="GO" id="GO:0048038">
    <property type="term" value="F:quinone binding"/>
    <property type="evidence" value="ECO:0007669"/>
    <property type="project" value="UniProtKB-KW"/>
</dbReference>
<comment type="cofactor">
    <cofactor evidence="2 13">
        <name>[4Fe-4S] cluster</name>
        <dbReference type="ChEBI" id="CHEBI:49883"/>
    </cofactor>
</comment>
<dbReference type="Pfam" id="PF10589">
    <property type="entry name" value="NADH_4Fe-4S"/>
    <property type="match status" value="1"/>
</dbReference>
<comment type="similarity">
    <text evidence="3 13">Belongs to the complex I 51 kDa subunit family.</text>
</comment>
<dbReference type="STRING" id="861299.J421_3290"/>
<dbReference type="InterPro" id="IPR011537">
    <property type="entry name" value="NADH-UbQ_OxRdtase_suF"/>
</dbReference>
<keyword evidence="5 13" id="KW-0285">Flavoprotein</keyword>
<dbReference type="GO" id="GO:0008137">
    <property type="term" value="F:NADH dehydrogenase (ubiquinone) activity"/>
    <property type="evidence" value="ECO:0007669"/>
    <property type="project" value="InterPro"/>
</dbReference>
<reference evidence="15 16" key="1">
    <citation type="journal article" date="2014" name="Genome Announc.">
        <title>Genome Sequence and Methylome of Soil Bacterium Gemmatirosa kalamazoonensis KBS708T, a Member of the Rarely Cultivated Gemmatimonadetes Phylum.</title>
        <authorList>
            <person name="Debruyn J.M."/>
            <person name="Radosevich M."/>
            <person name="Wommack K.E."/>
            <person name="Polson S.W."/>
            <person name="Hauser L.J."/>
            <person name="Fawaz M.N."/>
            <person name="Korlach J."/>
            <person name="Tsai Y.C."/>
        </authorList>
    </citation>
    <scope>NUCLEOTIDE SEQUENCE [LARGE SCALE GENOMIC DNA]</scope>
    <source>
        <strain evidence="15 16">KBS708</strain>
    </source>
</reference>
<dbReference type="GO" id="GO:0003954">
    <property type="term" value="F:NADH dehydrogenase activity"/>
    <property type="evidence" value="ECO:0007669"/>
    <property type="project" value="TreeGrafter"/>
</dbReference>
<keyword evidence="11 13" id="KW-0520">NAD</keyword>
<dbReference type="InParanoid" id="W0RK66"/>
<dbReference type="PATRIC" id="fig|861299.3.peg.3342"/>
<evidence type="ECO:0000256" key="10">
    <source>
        <dbReference type="ARBA" id="ARBA00023014"/>
    </source>
</evidence>
<comment type="function">
    <text evidence="13">NDH-1 shuttles electrons from NADH, via FMN and iron-sulfur (Fe-S) centers, to quinones in the respiratory chain.</text>
</comment>
<dbReference type="NCBIfam" id="NF010120">
    <property type="entry name" value="PRK13596.1"/>
    <property type="match status" value="1"/>
</dbReference>
<dbReference type="GO" id="GO:0046872">
    <property type="term" value="F:metal ion binding"/>
    <property type="evidence" value="ECO:0007669"/>
    <property type="project" value="UniProtKB-KW"/>
</dbReference>
<evidence type="ECO:0000256" key="1">
    <source>
        <dbReference type="ARBA" id="ARBA00001917"/>
    </source>
</evidence>
<keyword evidence="9 13" id="KW-0408">Iron</keyword>
<keyword evidence="4 13" id="KW-0004">4Fe-4S</keyword>
<evidence type="ECO:0000256" key="9">
    <source>
        <dbReference type="ARBA" id="ARBA00023004"/>
    </source>
</evidence>
<evidence type="ECO:0000256" key="13">
    <source>
        <dbReference type="RuleBase" id="RU364066"/>
    </source>
</evidence>
<organism evidence="15 16">
    <name type="scientific">Gemmatirosa kalamazoonensis</name>
    <dbReference type="NCBI Taxonomy" id="861299"/>
    <lineage>
        <taxon>Bacteria</taxon>
        <taxon>Pseudomonadati</taxon>
        <taxon>Gemmatimonadota</taxon>
        <taxon>Gemmatimonadia</taxon>
        <taxon>Gemmatimonadales</taxon>
        <taxon>Gemmatimonadaceae</taxon>
        <taxon>Gemmatirosa</taxon>
    </lineage>
</organism>
<dbReference type="InterPro" id="IPR019575">
    <property type="entry name" value="Nuop51_4Fe4S-bd"/>
</dbReference>
<dbReference type="PANTHER" id="PTHR11780">
    <property type="entry name" value="NADH-UBIQUINONE OXIDOREDUCTASE FLAVOPROTEIN 1 NDUFV1"/>
    <property type="match status" value="1"/>
</dbReference>
<dbReference type="InterPro" id="IPR050837">
    <property type="entry name" value="ComplexI_51kDa_subunit"/>
</dbReference>
<dbReference type="InterPro" id="IPR037207">
    <property type="entry name" value="Nuop51_4Fe4S-bd_sf"/>
</dbReference>
<keyword evidence="13" id="KW-0874">Quinone</keyword>
<protein>
    <recommendedName>
        <fullName evidence="13">NADH-quinone oxidoreductase subunit F</fullName>
        <ecNumber evidence="13">7.1.1.-</ecNumber>
    </recommendedName>
</protein>
<dbReference type="SUPFAM" id="SSF140490">
    <property type="entry name" value="Nqo1C-terminal domain-like"/>
    <property type="match status" value="1"/>
</dbReference>
<dbReference type="Gene3D" id="1.20.1440.230">
    <property type="entry name" value="NADH-ubiquinone oxidoreductase 51kDa subunit, iron-sulphur binding domain"/>
    <property type="match status" value="1"/>
</dbReference>
<dbReference type="Gene3D" id="3.10.20.600">
    <property type="match status" value="1"/>
</dbReference>
<sequence>MGYPHPSHSRETVVLSKYFGDAEARGLKAWRDRGGYTALEKALGMDPAAIQQTVKDSGLRGRGGAGFPTGVKWSFMKPDGKQHYLCCNADESEPGTFKDREIMRWTPHALVEGCALGAYAIYADTAYIYIRGEFTEPLEQMRAAVKEAYAAGILGTNAMGTGKTLHVHVHQGAGAYICGEETALMNSLEGRRGNPRIKPPFPAVAGLFGQPTTINNVETLAAVPHILNNGADWYKQFGRPDNPKSVGTKLFSVCGNVARPGNYEVPMGFPYGDFLWELCGGAGEGREIKATIPGGSSVPILTAEESRGAIMDYEGFIAAGSMLGSGGVIVFDDRADMVKQIARLARFYAHESCAQCTQCREGTAWTTKILERIAAGQGVARDLDTLLSLAEQMTGKTICVLSDSCATPVVSGINKFRHEFEAKLKASTNVVSMAGAGGAPARFAASPTVA</sequence>
<evidence type="ECO:0000256" key="8">
    <source>
        <dbReference type="ARBA" id="ARBA00022967"/>
    </source>
</evidence>
<dbReference type="SUPFAM" id="SSF142984">
    <property type="entry name" value="Nqo1 middle domain-like"/>
    <property type="match status" value="1"/>
</dbReference>
<dbReference type="PANTHER" id="PTHR11780:SF10">
    <property type="entry name" value="NADH DEHYDROGENASE [UBIQUINONE] FLAVOPROTEIN 1, MITOCHONDRIAL"/>
    <property type="match status" value="1"/>
</dbReference>
<dbReference type="HOGENOM" id="CLU_014881_0_1_0"/>
<dbReference type="eggNOG" id="COG1894">
    <property type="taxonomic scope" value="Bacteria"/>
</dbReference>
<dbReference type="Gene3D" id="6.10.250.1450">
    <property type="match status" value="1"/>
</dbReference>
<dbReference type="GO" id="GO:0045333">
    <property type="term" value="P:cellular respiration"/>
    <property type="evidence" value="ECO:0007669"/>
    <property type="project" value="TreeGrafter"/>
</dbReference>
<gene>
    <name evidence="15" type="ORF">J421_3290</name>
</gene>
<evidence type="ECO:0000256" key="6">
    <source>
        <dbReference type="ARBA" id="ARBA00022643"/>
    </source>
</evidence>
<dbReference type="GO" id="GO:0010181">
    <property type="term" value="F:FMN binding"/>
    <property type="evidence" value="ECO:0007669"/>
    <property type="project" value="InterPro"/>
</dbReference>
<dbReference type="AlphaFoldDB" id="W0RK66"/>
<dbReference type="EC" id="7.1.1.-" evidence="13"/>
<dbReference type="OrthoDB" id="9761899at2"/>
<evidence type="ECO:0000256" key="4">
    <source>
        <dbReference type="ARBA" id="ARBA00022485"/>
    </source>
</evidence>
<dbReference type="GO" id="GO:0051539">
    <property type="term" value="F:4 iron, 4 sulfur cluster binding"/>
    <property type="evidence" value="ECO:0007669"/>
    <property type="project" value="UniProtKB-UniRule"/>
</dbReference>
<dbReference type="Pfam" id="PF01512">
    <property type="entry name" value="Complex1_51K"/>
    <property type="match status" value="1"/>
</dbReference>
<dbReference type="InterPro" id="IPR011538">
    <property type="entry name" value="Nuo51_FMN-bd"/>
</dbReference>
<dbReference type="Proteomes" id="UP000019151">
    <property type="component" value="Chromosome"/>
</dbReference>
<dbReference type="InterPro" id="IPR037225">
    <property type="entry name" value="Nuo51_FMN-bd_sf"/>
</dbReference>
<dbReference type="SUPFAM" id="SSF142019">
    <property type="entry name" value="Nqo1 FMN-binding domain-like"/>
    <property type="match status" value="1"/>
</dbReference>
<keyword evidence="6 13" id="KW-0288">FMN</keyword>
<keyword evidence="7 13" id="KW-0479">Metal-binding</keyword>
<dbReference type="FunFam" id="1.20.1440.230:FF:000001">
    <property type="entry name" value="Mitochondrial NADH dehydrogenase flavoprotein 1"/>
    <property type="match status" value="1"/>
</dbReference>
<dbReference type="RefSeq" id="WP_025412293.1">
    <property type="nucleotide sequence ID" value="NZ_CP007128.1"/>
</dbReference>
<evidence type="ECO:0000256" key="5">
    <source>
        <dbReference type="ARBA" id="ARBA00022630"/>
    </source>
</evidence>
<evidence type="ECO:0000313" key="16">
    <source>
        <dbReference type="Proteomes" id="UP000019151"/>
    </source>
</evidence>
<comment type="catalytic activity">
    <reaction evidence="12 13">
        <text>a quinone + NADH + 5 H(+)(in) = a quinol + NAD(+) + 4 H(+)(out)</text>
        <dbReference type="Rhea" id="RHEA:57888"/>
        <dbReference type="ChEBI" id="CHEBI:15378"/>
        <dbReference type="ChEBI" id="CHEBI:24646"/>
        <dbReference type="ChEBI" id="CHEBI:57540"/>
        <dbReference type="ChEBI" id="CHEBI:57945"/>
        <dbReference type="ChEBI" id="CHEBI:132124"/>
    </reaction>
</comment>
<dbReference type="Pfam" id="PF10531">
    <property type="entry name" value="SLBB"/>
    <property type="match status" value="1"/>
</dbReference>
<dbReference type="FunFam" id="3.40.50.11540:FF:000001">
    <property type="entry name" value="NADH dehydrogenase [ubiquinone] flavoprotein 1, mitochondrial"/>
    <property type="match status" value="1"/>
</dbReference>
<evidence type="ECO:0000256" key="3">
    <source>
        <dbReference type="ARBA" id="ARBA00007523"/>
    </source>
</evidence>
<keyword evidence="10 13" id="KW-0411">Iron-sulfur</keyword>
<evidence type="ECO:0000313" key="15">
    <source>
        <dbReference type="EMBL" id="AHG90827.1"/>
    </source>
</evidence>
<dbReference type="SMART" id="SM00928">
    <property type="entry name" value="NADH_4Fe-4S"/>
    <property type="match status" value="1"/>
</dbReference>
<dbReference type="NCBIfam" id="TIGR01959">
    <property type="entry name" value="nuoF_fam"/>
    <property type="match status" value="1"/>
</dbReference>
<keyword evidence="8" id="KW-1278">Translocase</keyword>
<accession>W0RK66</accession>
<feature type="domain" description="NADH-ubiquinone oxidoreductase 51kDa subunit iron-sulphur binding" evidence="14">
    <location>
        <begin position="338"/>
        <end position="383"/>
    </location>
</feature>
<evidence type="ECO:0000256" key="12">
    <source>
        <dbReference type="ARBA" id="ARBA00047712"/>
    </source>
</evidence>
<evidence type="ECO:0000259" key="14">
    <source>
        <dbReference type="SMART" id="SM00928"/>
    </source>
</evidence>
<dbReference type="Gene3D" id="3.40.50.11540">
    <property type="entry name" value="NADH-ubiquinone oxidoreductase 51kDa subunit"/>
    <property type="match status" value="1"/>
</dbReference>
<evidence type="ECO:0000256" key="11">
    <source>
        <dbReference type="ARBA" id="ARBA00023027"/>
    </source>
</evidence>
<dbReference type="InterPro" id="IPR019554">
    <property type="entry name" value="Soluble_ligand-bd"/>
</dbReference>
<dbReference type="EMBL" id="CP007128">
    <property type="protein sequence ID" value="AHG90827.1"/>
    <property type="molecule type" value="Genomic_DNA"/>
</dbReference>
<dbReference type="KEGG" id="gba:J421_3290"/>
<dbReference type="InterPro" id="IPR001949">
    <property type="entry name" value="NADH-UbQ_OxRdtase_51kDa_CS"/>
</dbReference>
<keyword evidence="16" id="KW-1185">Reference proteome</keyword>
<dbReference type="GO" id="GO:0051287">
    <property type="term" value="F:NAD binding"/>
    <property type="evidence" value="ECO:0007669"/>
    <property type="project" value="UniProtKB-UniRule"/>
</dbReference>